<name>A0A930PRM6_9MICC</name>
<evidence type="ECO:0000259" key="3">
    <source>
        <dbReference type="Pfam" id="PF14067"/>
    </source>
</evidence>
<organism evidence="4 5">
    <name type="scientific">Rothia mucilaginosa</name>
    <dbReference type="NCBI Taxonomy" id="43675"/>
    <lineage>
        <taxon>Bacteria</taxon>
        <taxon>Bacillati</taxon>
        <taxon>Actinomycetota</taxon>
        <taxon>Actinomycetes</taxon>
        <taxon>Micrococcales</taxon>
        <taxon>Micrococcaceae</taxon>
        <taxon>Rothia</taxon>
    </lineage>
</organism>
<evidence type="ECO:0000313" key="4">
    <source>
        <dbReference type="EMBL" id="MBF1658741.1"/>
    </source>
</evidence>
<dbReference type="EMBL" id="JABZXL010000005">
    <property type="protein sequence ID" value="MBF1658741.1"/>
    <property type="molecule type" value="Genomic_DNA"/>
</dbReference>
<sequence>MSHQKRVLRPIRSDVAPPVTSPPVYRGDIDARGTAQDLVPRSLWVDFWDTLFFIFAGIAALVLTFMILANTVGHSFWGFPIAFIFWAVTAYLTLPRFHAIMTRIYVPDYFIGRTRTPDGLLGDPVNIGLIGTEEQIHQVMQDAGWTHADDVTLVSSWKIIISTITRRSYAEAPVSPLKIFGKTQAFAYQKEVDGNPEKRHHVRFWKTPDGWLLPGGHQVDWLAAGTYDSGVGFSFFTLQVTHRIDAETDFERDYIVESIQYAHPETHVEVLHDFSSGYHARNGGGDAIRTDGALPVIVLNNEGLEPQEQEEIHLSSAHDLAYRMPLSLLVGSGMLIAVTLADIVNSVILALSRPALRAKLLEEGSGNDIELLNLFDQVDSNVLLTITGTVLVGFVAIYSAAHLFLLWSTLRGSSKARRLALLLTALNFAAITGGVLWGHQSLPLSTIFFQLGVAVFAMLAFTSDAAVQYTATRTFHMRDTKIVQRATHPKVLEHRAQRKAQKAQKAQKALKAQKTHNAQKARKATSASGAHRT</sequence>
<evidence type="ECO:0000256" key="1">
    <source>
        <dbReference type="SAM" id="MobiDB-lite"/>
    </source>
</evidence>
<comment type="caution">
    <text evidence="4">The sequence shown here is derived from an EMBL/GenBank/DDBJ whole genome shotgun (WGS) entry which is preliminary data.</text>
</comment>
<feature type="transmembrane region" description="Helical" evidence="2">
    <location>
        <begin position="382"/>
        <end position="407"/>
    </location>
</feature>
<gene>
    <name evidence="4" type="ORF">HXO58_02745</name>
</gene>
<keyword evidence="2" id="KW-1133">Transmembrane helix</keyword>
<feature type="transmembrane region" description="Helical" evidence="2">
    <location>
        <begin position="326"/>
        <end position="351"/>
    </location>
</feature>
<dbReference type="InterPro" id="IPR025902">
    <property type="entry name" value="LssY-like-C_dom"/>
</dbReference>
<feature type="region of interest" description="Disordered" evidence="1">
    <location>
        <begin position="495"/>
        <end position="533"/>
    </location>
</feature>
<protein>
    <submittedName>
        <fullName evidence="4">LssY C-terminal domain-containing protein</fullName>
    </submittedName>
</protein>
<feature type="compositionally biased region" description="Basic residues" evidence="1">
    <location>
        <begin position="511"/>
        <end position="523"/>
    </location>
</feature>
<feature type="transmembrane region" description="Helical" evidence="2">
    <location>
        <begin position="419"/>
        <end position="438"/>
    </location>
</feature>
<dbReference type="AlphaFoldDB" id="A0A930PRM6"/>
<evidence type="ECO:0000313" key="5">
    <source>
        <dbReference type="Proteomes" id="UP000713964"/>
    </source>
</evidence>
<accession>A0A930PRM6</accession>
<keyword evidence="2" id="KW-0812">Transmembrane</keyword>
<dbReference type="Proteomes" id="UP000713964">
    <property type="component" value="Unassembled WGS sequence"/>
</dbReference>
<evidence type="ECO:0000256" key="2">
    <source>
        <dbReference type="SAM" id="Phobius"/>
    </source>
</evidence>
<feature type="domain" description="LssY-like C-terminal" evidence="3">
    <location>
        <begin position="104"/>
        <end position="294"/>
    </location>
</feature>
<feature type="transmembrane region" description="Helical" evidence="2">
    <location>
        <begin position="75"/>
        <end position="94"/>
    </location>
</feature>
<keyword evidence="2" id="KW-0472">Membrane</keyword>
<reference evidence="4" key="1">
    <citation type="submission" date="2020-04" db="EMBL/GenBank/DDBJ databases">
        <title>Deep metagenomics examines the oral microbiome during advanced dental caries in children, revealing novel taxa and co-occurrences with host molecules.</title>
        <authorList>
            <person name="Baker J.L."/>
            <person name="Morton J.T."/>
            <person name="Dinis M."/>
            <person name="Alvarez R."/>
            <person name="Tran N.C."/>
            <person name="Knight R."/>
            <person name="Edlund A."/>
        </authorList>
    </citation>
    <scope>NUCLEOTIDE SEQUENCE</scope>
    <source>
        <strain evidence="4">JCVI_29_bin.11</strain>
    </source>
</reference>
<dbReference type="Pfam" id="PF14067">
    <property type="entry name" value="LssY_C"/>
    <property type="match status" value="1"/>
</dbReference>
<feature type="transmembrane region" description="Helical" evidence="2">
    <location>
        <begin position="51"/>
        <end position="69"/>
    </location>
</feature>
<feature type="transmembrane region" description="Helical" evidence="2">
    <location>
        <begin position="444"/>
        <end position="467"/>
    </location>
</feature>
<proteinExistence type="predicted"/>